<dbReference type="VEuPathDB" id="AmoebaDB:NF0127440"/>
<accession>A0A6A5C693</accession>
<gene>
    <name evidence="2" type="ORF">FDP41_000716</name>
</gene>
<keyword evidence="3" id="KW-1185">Reference proteome</keyword>
<organism evidence="2 3">
    <name type="scientific">Naegleria fowleri</name>
    <name type="common">Brain eating amoeba</name>
    <dbReference type="NCBI Taxonomy" id="5763"/>
    <lineage>
        <taxon>Eukaryota</taxon>
        <taxon>Discoba</taxon>
        <taxon>Heterolobosea</taxon>
        <taxon>Tetramitia</taxon>
        <taxon>Eutetramitia</taxon>
        <taxon>Vahlkampfiidae</taxon>
        <taxon>Naegleria</taxon>
    </lineage>
</organism>
<comment type="caution">
    <text evidence="2">The sequence shown here is derived from an EMBL/GenBank/DDBJ whole genome shotgun (WGS) entry which is preliminary data.</text>
</comment>
<name>A0A6A5C693_NAEFO</name>
<dbReference type="GeneID" id="68107934"/>
<sequence length="216" mass="23807">MNRNGLEQILFNFVTVPKVHSRRITKSRSISTTTDMKSKSNTRPVMPKNHSRRPPSQHDHRGAVSVEFNHHPSVTPVSSSHTMRHPFHSCPTNPCGYFSPVSQNCHAVVTSSSNTTTHPPSRPIMSNISHAIVDTTFVDGLTPNVVLQEQHHLQQVIHFCSSPSSEESVSLSSSLSSTSLDPYFMTCPTAGLCVSGNTTPKLRKIRTSISIKELLN</sequence>
<evidence type="ECO:0000313" key="2">
    <source>
        <dbReference type="EMBL" id="KAF0984817.1"/>
    </source>
</evidence>
<dbReference type="VEuPathDB" id="AmoebaDB:FDP41_000716"/>
<dbReference type="AlphaFoldDB" id="A0A6A5C693"/>
<dbReference type="RefSeq" id="XP_044569530.1">
    <property type="nucleotide sequence ID" value="XM_044710874.1"/>
</dbReference>
<evidence type="ECO:0000313" key="3">
    <source>
        <dbReference type="Proteomes" id="UP000444721"/>
    </source>
</evidence>
<protein>
    <submittedName>
        <fullName evidence="2">Uncharacterized protein</fullName>
    </submittedName>
</protein>
<feature type="region of interest" description="Disordered" evidence="1">
    <location>
        <begin position="22"/>
        <end position="60"/>
    </location>
</feature>
<evidence type="ECO:0000256" key="1">
    <source>
        <dbReference type="SAM" id="MobiDB-lite"/>
    </source>
</evidence>
<dbReference type="Proteomes" id="UP000444721">
    <property type="component" value="Unassembled WGS sequence"/>
</dbReference>
<dbReference type="EMBL" id="VFQX01000002">
    <property type="protein sequence ID" value="KAF0984817.1"/>
    <property type="molecule type" value="Genomic_DNA"/>
</dbReference>
<reference evidence="2 3" key="1">
    <citation type="journal article" date="2019" name="Sci. Rep.">
        <title>Nanopore sequencing improves the draft genome of the human pathogenic amoeba Naegleria fowleri.</title>
        <authorList>
            <person name="Liechti N."/>
            <person name="Schurch N."/>
            <person name="Bruggmann R."/>
            <person name="Wittwer M."/>
        </authorList>
    </citation>
    <scope>NUCLEOTIDE SEQUENCE [LARGE SCALE GENOMIC DNA]</scope>
    <source>
        <strain evidence="2 3">ATCC 30894</strain>
    </source>
</reference>
<dbReference type="VEuPathDB" id="AmoebaDB:NfTy_031400"/>
<proteinExistence type="predicted"/>